<protein>
    <recommendedName>
        <fullName evidence="6">SDR family oxidoreductase</fullName>
    </recommendedName>
</protein>
<comment type="caution">
    <text evidence="4">The sequence shown here is derived from an EMBL/GenBank/DDBJ whole genome shotgun (WGS) entry which is preliminary data.</text>
</comment>
<comment type="similarity">
    <text evidence="1">Belongs to the short-chain dehydrogenases/reductases (SDR) family.</text>
</comment>
<dbReference type="InterPro" id="IPR002347">
    <property type="entry name" value="SDR_fam"/>
</dbReference>
<evidence type="ECO:0000313" key="5">
    <source>
        <dbReference type="Proteomes" id="UP001230188"/>
    </source>
</evidence>
<dbReference type="InterPro" id="IPR036291">
    <property type="entry name" value="NAD(P)-bd_dom_sf"/>
</dbReference>
<name>A0AAD7UIR3_9STRA</name>
<dbReference type="GO" id="GO:0016491">
    <property type="term" value="F:oxidoreductase activity"/>
    <property type="evidence" value="ECO:0007669"/>
    <property type="project" value="UniProtKB-KW"/>
</dbReference>
<reference evidence="4" key="1">
    <citation type="submission" date="2023-01" db="EMBL/GenBank/DDBJ databases">
        <title>Metagenome sequencing of chrysophaentin producing Chrysophaeum taylorii.</title>
        <authorList>
            <person name="Davison J."/>
            <person name="Bewley C."/>
        </authorList>
    </citation>
    <scope>NUCLEOTIDE SEQUENCE</scope>
    <source>
        <strain evidence="4">NIES-1699</strain>
    </source>
</reference>
<evidence type="ECO:0000256" key="3">
    <source>
        <dbReference type="SAM" id="SignalP"/>
    </source>
</evidence>
<dbReference type="InterPro" id="IPR020904">
    <property type="entry name" value="Sc_DH/Rdtase_CS"/>
</dbReference>
<dbReference type="Gene3D" id="3.40.50.720">
    <property type="entry name" value="NAD(P)-binding Rossmann-like Domain"/>
    <property type="match status" value="1"/>
</dbReference>
<feature type="chain" id="PRO_5042287066" description="SDR family oxidoreductase" evidence="3">
    <location>
        <begin position="24"/>
        <end position="461"/>
    </location>
</feature>
<keyword evidence="3" id="KW-0732">Signal</keyword>
<dbReference type="EMBL" id="JAQMWT010000167">
    <property type="protein sequence ID" value="KAJ8608517.1"/>
    <property type="molecule type" value="Genomic_DNA"/>
</dbReference>
<feature type="signal peptide" evidence="3">
    <location>
        <begin position="1"/>
        <end position="23"/>
    </location>
</feature>
<evidence type="ECO:0000256" key="2">
    <source>
        <dbReference type="ARBA" id="ARBA00023002"/>
    </source>
</evidence>
<dbReference type="PRINTS" id="PR00080">
    <property type="entry name" value="SDRFAMILY"/>
</dbReference>
<accession>A0AAD7UIR3</accession>
<dbReference type="PRINTS" id="PR00081">
    <property type="entry name" value="GDHRDH"/>
</dbReference>
<gene>
    <name evidence="4" type="ORF">CTAYLR_005732</name>
</gene>
<keyword evidence="2" id="KW-0560">Oxidoreductase</keyword>
<dbReference type="PROSITE" id="PS00061">
    <property type="entry name" value="ADH_SHORT"/>
    <property type="match status" value="1"/>
</dbReference>
<dbReference type="AlphaFoldDB" id="A0AAD7UIR3"/>
<dbReference type="CDD" id="cd05233">
    <property type="entry name" value="SDR_c"/>
    <property type="match status" value="1"/>
</dbReference>
<proteinExistence type="inferred from homology"/>
<dbReference type="PANTHER" id="PTHR43639">
    <property type="entry name" value="OXIDOREDUCTASE, SHORT-CHAIN DEHYDROGENASE/REDUCTASE FAMILY (AFU_ORTHOLOGUE AFUA_5G02870)"/>
    <property type="match status" value="1"/>
</dbReference>
<evidence type="ECO:0000256" key="1">
    <source>
        <dbReference type="ARBA" id="ARBA00006484"/>
    </source>
</evidence>
<dbReference type="SUPFAM" id="SSF51735">
    <property type="entry name" value="NAD(P)-binding Rossmann-fold domains"/>
    <property type="match status" value="1"/>
</dbReference>
<organism evidence="4 5">
    <name type="scientific">Chrysophaeum taylorii</name>
    <dbReference type="NCBI Taxonomy" id="2483200"/>
    <lineage>
        <taxon>Eukaryota</taxon>
        <taxon>Sar</taxon>
        <taxon>Stramenopiles</taxon>
        <taxon>Ochrophyta</taxon>
        <taxon>Pelagophyceae</taxon>
        <taxon>Pelagomonadales</taxon>
        <taxon>Pelagomonadaceae</taxon>
        <taxon>Chrysophaeum</taxon>
    </lineage>
</organism>
<keyword evidence="5" id="KW-1185">Reference proteome</keyword>
<dbReference type="Proteomes" id="UP001230188">
    <property type="component" value="Unassembled WGS sequence"/>
</dbReference>
<dbReference type="FunFam" id="3.40.50.720:FF:000084">
    <property type="entry name" value="Short-chain dehydrogenase reductase"/>
    <property type="match status" value="1"/>
</dbReference>
<evidence type="ECO:0000313" key="4">
    <source>
        <dbReference type="EMBL" id="KAJ8608517.1"/>
    </source>
</evidence>
<evidence type="ECO:0008006" key="6">
    <source>
        <dbReference type="Google" id="ProtNLM"/>
    </source>
</evidence>
<dbReference type="Pfam" id="PF13561">
    <property type="entry name" value="adh_short_C2"/>
    <property type="match status" value="1"/>
</dbReference>
<dbReference type="PANTHER" id="PTHR43639:SF1">
    <property type="entry name" value="SHORT-CHAIN DEHYDROGENASE_REDUCTASE FAMILY PROTEIN"/>
    <property type="match status" value="1"/>
</dbReference>
<sequence>MTWRMSSPASWVVYASLLLRSGALHGAAYAPAVRRGDVRRLVVVAETGDSIGNSMAGQRALVTGASGGIGAAIAVSLGARRCRLILHYNTREAGALETARRVVASGGTVDGIVRADFRSAEAVEGLWEHVDEAWGGIDVLVNNAGQVTKQAASEASFQAWDETMAINLDAPYKLACGAHARMNHGGRIVMVSSVHGTRSVEWMTAYAASKAALNSLTATLGVEWAPDGVRVVGVAPGPVPVERTMSKLNTPESQALWRPHLPLGAMGTVDQIADAVIWLLESPASEWITGQTITLDGGMSGRQNMPIRPRPADNAAVHRTPQQSMIEDSATLLTAPQFYGSTDPTAATNGAEVPRTLNDARDAATIATATYGSSSVEAVEAWAVVSEFESRSERAAFVPTLAEECEVDATTVKCQQLAKDLEELDSLIAAGPDASPLREAARRMLREIEDRHDNSAFRKGK</sequence>